<evidence type="ECO:0000256" key="1">
    <source>
        <dbReference type="SAM" id="MobiDB-lite"/>
    </source>
</evidence>
<organism evidence="2 3">
    <name type="scientific">Erwinia phage vB_EamM_Yoloswag</name>
    <dbReference type="NCBI Taxonomy" id="1958956"/>
    <lineage>
        <taxon>Viruses</taxon>
        <taxon>Duplodnaviria</taxon>
        <taxon>Heunggongvirae</taxon>
        <taxon>Uroviricota</taxon>
        <taxon>Caudoviricetes</taxon>
        <taxon>Yoloswagvirus</taxon>
        <taxon>Yoloswagvirus yoloswag</taxon>
    </lineage>
</organism>
<proteinExistence type="predicted"/>
<feature type="compositionally biased region" description="Basic and acidic residues" evidence="1">
    <location>
        <begin position="257"/>
        <end position="268"/>
    </location>
</feature>
<evidence type="ECO:0000313" key="2">
    <source>
        <dbReference type="EMBL" id="AQT28490.1"/>
    </source>
</evidence>
<dbReference type="EMBL" id="KY448244">
    <property type="protein sequence ID" value="AQT28490.1"/>
    <property type="molecule type" value="Genomic_DNA"/>
</dbReference>
<feature type="region of interest" description="Disordered" evidence="1">
    <location>
        <begin position="241"/>
        <end position="268"/>
    </location>
</feature>
<reference evidence="2 3" key="1">
    <citation type="submission" date="2017-01" db="EMBL/GenBank/DDBJ databases">
        <authorList>
            <person name="Mah S.A."/>
            <person name="Swanson W.J."/>
            <person name="Moy G.W."/>
            <person name="Vacquier V.D."/>
        </authorList>
    </citation>
    <scope>NUCLEOTIDE SEQUENCE [LARGE SCALE GENOMIC DNA]</scope>
</reference>
<dbReference type="Proteomes" id="UP000221250">
    <property type="component" value="Segment"/>
</dbReference>
<evidence type="ECO:0000313" key="3">
    <source>
        <dbReference type="Proteomes" id="UP000221250"/>
    </source>
</evidence>
<protein>
    <submittedName>
        <fullName evidence="2">Uncharacterized protein</fullName>
    </submittedName>
</protein>
<gene>
    <name evidence="2" type="ORF">YOLOSWAG_3</name>
</gene>
<keyword evidence="3" id="KW-1185">Reference proteome</keyword>
<accession>A0A1S6L2T7</accession>
<sequence length="268" mass="30541">MTTRPYEGPYGIIETERLVPRWQHKIQHGMVREVESWTIGALPNIVSEAPLVNDIHAIHQNQVTDYDDADQIDLDAEATAQQKTNSRLLIKPKLKKIRNRSRKDDFSPENVFDVTAETLDTTVQHIETSAREMRDLLLDNVVSTMLGYDIAAGEAEAISRDCLETQVEIDDELVPYLERIGLGNILGKMLANSTHIPEAVRNEVLKDLMNKWMEDVRQEFKNKNKSNLLRRLRHEYSDLVAQSPPQAPSIGTTRGFSELRKREANGQT</sequence>
<name>A0A1S6L2T7_9CAUD</name>